<proteinExistence type="predicted"/>
<reference evidence="2 3" key="1">
    <citation type="journal article" date="2017" name="Curr. Biol.">
        <title>Genome architecture and evolution of a unichromosomal asexual nematode.</title>
        <authorList>
            <person name="Fradin H."/>
            <person name="Zegar C."/>
            <person name="Gutwein M."/>
            <person name="Lucas J."/>
            <person name="Kovtun M."/>
            <person name="Corcoran D."/>
            <person name="Baugh L.R."/>
            <person name="Kiontke K."/>
            <person name="Gunsalus K."/>
            <person name="Fitch D.H."/>
            <person name="Piano F."/>
        </authorList>
    </citation>
    <scope>NUCLEOTIDE SEQUENCE [LARGE SCALE GENOMIC DNA]</scope>
    <source>
        <strain evidence="2">PF1309</strain>
    </source>
</reference>
<dbReference type="AlphaFoldDB" id="A0A2A2JFE9"/>
<feature type="region of interest" description="Disordered" evidence="1">
    <location>
        <begin position="141"/>
        <end position="170"/>
    </location>
</feature>
<protein>
    <submittedName>
        <fullName evidence="2">Uncharacterized protein</fullName>
    </submittedName>
</protein>
<dbReference type="Proteomes" id="UP000218231">
    <property type="component" value="Unassembled WGS sequence"/>
</dbReference>
<accession>A0A2A2JFE9</accession>
<evidence type="ECO:0000256" key="1">
    <source>
        <dbReference type="SAM" id="MobiDB-lite"/>
    </source>
</evidence>
<feature type="compositionally biased region" description="Acidic residues" evidence="1">
    <location>
        <begin position="106"/>
        <end position="125"/>
    </location>
</feature>
<evidence type="ECO:0000313" key="3">
    <source>
        <dbReference type="Proteomes" id="UP000218231"/>
    </source>
</evidence>
<organism evidence="2 3">
    <name type="scientific">Diploscapter pachys</name>
    <dbReference type="NCBI Taxonomy" id="2018661"/>
    <lineage>
        <taxon>Eukaryota</taxon>
        <taxon>Metazoa</taxon>
        <taxon>Ecdysozoa</taxon>
        <taxon>Nematoda</taxon>
        <taxon>Chromadorea</taxon>
        <taxon>Rhabditida</taxon>
        <taxon>Rhabditina</taxon>
        <taxon>Rhabditomorpha</taxon>
        <taxon>Rhabditoidea</taxon>
        <taxon>Rhabditidae</taxon>
        <taxon>Diploscapter</taxon>
    </lineage>
</organism>
<keyword evidence="3" id="KW-1185">Reference proteome</keyword>
<feature type="region of interest" description="Disordered" evidence="1">
    <location>
        <begin position="462"/>
        <end position="485"/>
    </location>
</feature>
<comment type="caution">
    <text evidence="2">The sequence shown here is derived from an EMBL/GenBank/DDBJ whole genome shotgun (WGS) entry which is preliminary data.</text>
</comment>
<feature type="region of interest" description="Disordered" evidence="1">
    <location>
        <begin position="299"/>
        <end position="320"/>
    </location>
</feature>
<evidence type="ECO:0000313" key="2">
    <source>
        <dbReference type="EMBL" id="PAV60331.1"/>
    </source>
</evidence>
<feature type="region of interest" description="Disordered" evidence="1">
    <location>
        <begin position="335"/>
        <end position="372"/>
    </location>
</feature>
<sequence length="519" mass="59483">MRMLRSKNLDHTARALSNCCLSSGDCTRPSVESNTFVQPQRRQMSRRTYISKWDPKQSMQMSYVRRLGDRGGKNPSARGRGKGRGQVSTFQAATAGIPRNRRDDGAGDEEDEDEEPYRDNEEADDPQQQVRWYDTHAPSNAKAMFGGAEAGTSTNRRTQDDEGDHRDVAAPSVRRYAVPVRTVQRVGLFGNAKQSECIQNLDQVYPNLQKRVQRQLNAIAAPEDDVEWMRGKVPQMQAGNREMEHGKERRRMHDDMNEADMGRGQGMFDQPPSRRAFLSSPNAEFQQNDDVNFDLQPQTLAAHDNRRKRTNSQRARQRADRYEAIRQRVTYTTRLIAEDDEEGEAEIYDRSPPSSSYREPEDGQRKTTSMFASPRMQLPVITDRILQALPPVYLRDDTVESYDSAVIGILAESMRVNKIRNQLFANATEISEHDKTQDKAIRKKQATAMSSFLDKTQCLHSDDLEDDSDEADDRDPSTQPNKKRRIFANTHENLFDSDERLDNFDMLKFNLMLEVQHPI</sequence>
<feature type="compositionally biased region" description="Basic and acidic residues" evidence="1">
    <location>
        <begin position="157"/>
        <end position="168"/>
    </location>
</feature>
<feature type="compositionally biased region" description="Acidic residues" evidence="1">
    <location>
        <begin position="463"/>
        <end position="473"/>
    </location>
</feature>
<gene>
    <name evidence="2" type="ORF">WR25_15439</name>
</gene>
<feature type="region of interest" description="Disordered" evidence="1">
    <location>
        <begin position="67"/>
        <end position="129"/>
    </location>
</feature>
<dbReference type="EMBL" id="LIAE01010474">
    <property type="protein sequence ID" value="PAV60331.1"/>
    <property type="molecule type" value="Genomic_DNA"/>
</dbReference>
<name>A0A2A2JFE9_9BILA</name>